<keyword evidence="2" id="KW-1133">Transmembrane helix</keyword>
<dbReference type="EMBL" id="CP126216">
    <property type="protein sequence ID" value="WIA18285.1"/>
    <property type="molecule type" value="Genomic_DNA"/>
</dbReference>
<reference evidence="3 4" key="1">
    <citation type="submission" date="2023-05" db="EMBL/GenBank/DDBJ databases">
        <title>A 100% complete, gapless, phased diploid assembly of the Scenedesmus obliquus UTEX 3031 genome.</title>
        <authorList>
            <person name="Biondi T.C."/>
            <person name="Hanschen E.R."/>
            <person name="Kwon T."/>
            <person name="Eng W."/>
            <person name="Kruse C.P.S."/>
            <person name="Koehler S.I."/>
            <person name="Kunde Y."/>
            <person name="Gleasner C.D."/>
            <person name="You Mak K.T."/>
            <person name="Polle J."/>
            <person name="Hovde B.T."/>
            <person name="Starkenburg S.R."/>
        </authorList>
    </citation>
    <scope>NUCLEOTIDE SEQUENCE [LARGE SCALE GENOMIC DNA]</scope>
    <source>
        <strain evidence="3 4">DOE0152z</strain>
    </source>
</reference>
<name>A0ABY8UAF4_TETOB</name>
<keyword evidence="2" id="KW-0812">Transmembrane</keyword>
<protein>
    <submittedName>
        <fullName evidence="3">Uncharacterized protein</fullName>
    </submittedName>
</protein>
<keyword evidence="2" id="KW-0472">Membrane</keyword>
<feature type="region of interest" description="Disordered" evidence="1">
    <location>
        <begin position="50"/>
        <end position="69"/>
    </location>
</feature>
<accession>A0ABY8UAF4</accession>
<dbReference type="Proteomes" id="UP001244341">
    <property type="component" value="Chromosome 9b"/>
</dbReference>
<feature type="region of interest" description="Disordered" evidence="1">
    <location>
        <begin position="93"/>
        <end position="118"/>
    </location>
</feature>
<proteinExistence type="predicted"/>
<keyword evidence="4" id="KW-1185">Reference proteome</keyword>
<feature type="transmembrane region" description="Helical" evidence="2">
    <location>
        <begin position="6"/>
        <end position="25"/>
    </location>
</feature>
<evidence type="ECO:0000313" key="3">
    <source>
        <dbReference type="EMBL" id="WIA18285.1"/>
    </source>
</evidence>
<feature type="compositionally biased region" description="Low complexity" evidence="1">
    <location>
        <begin position="93"/>
        <end position="107"/>
    </location>
</feature>
<evidence type="ECO:0000313" key="4">
    <source>
        <dbReference type="Proteomes" id="UP001244341"/>
    </source>
</evidence>
<evidence type="ECO:0000256" key="1">
    <source>
        <dbReference type="SAM" id="MobiDB-lite"/>
    </source>
</evidence>
<gene>
    <name evidence="3" type="ORF">OEZ85_009751</name>
</gene>
<organism evidence="3 4">
    <name type="scientific">Tetradesmus obliquus</name>
    <name type="common">Green alga</name>
    <name type="synonym">Acutodesmus obliquus</name>
    <dbReference type="NCBI Taxonomy" id="3088"/>
    <lineage>
        <taxon>Eukaryota</taxon>
        <taxon>Viridiplantae</taxon>
        <taxon>Chlorophyta</taxon>
        <taxon>core chlorophytes</taxon>
        <taxon>Chlorophyceae</taxon>
        <taxon>CS clade</taxon>
        <taxon>Sphaeropleales</taxon>
        <taxon>Scenedesmaceae</taxon>
        <taxon>Tetradesmus</taxon>
    </lineage>
</organism>
<evidence type="ECO:0000256" key="2">
    <source>
        <dbReference type="SAM" id="Phobius"/>
    </source>
</evidence>
<feature type="compositionally biased region" description="Low complexity" evidence="1">
    <location>
        <begin position="54"/>
        <end position="68"/>
    </location>
</feature>
<sequence>MPVICIGPVCIPLNLLLPFLLGIAHRYGWLKWFKREWVTLAWWRQVFSSSKQPATGGAAAGAATAEGGISTDGSYVCEGGVCRLVPPDETAAAASKQADGQPAAAAAAGGGSVRHRKA</sequence>